<reference evidence="1 2" key="1">
    <citation type="submission" date="2013-11" db="EMBL/GenBank/DDBJ databases">
        <title>The Genome Sequence of Phytophthora parasitica P1976.</title>
        <authorList>
            <consortium name="The Broad Institute Genomics Platform"/>
            <person name="Russ C."/>
            <person name="Tyler B."/>
            <person name="Panabieres F."/>
            <person name="Shan W."/>
            <person name="Tripathy S."/>
            <person name="Grunwald N."/>
            <person name="Machado M."/>
            <person name="Johnson C.S."/>
            <person name="Walker B."/>
            <person name="Young S."/>
            <person name="Zeng Q."/>
            <person name="Gargeya S."/>
            <person name="Fitzgerald M."/>
            <person name="Haas B."/>
            <person name="Abouelleil A."/>
            <person name="Allen A.W."/>
            <person name="Alvarado L."/>
            <person name="Arachchi H.M."/>
            <person name="Berlin A.M."/>
            <person name="Chapman S.B."/>
            <person name="Gainer-Dewar J."/>
            <person name="Goldberg J."/>
            <person name="Griggs A."/>
            <person name="Gujja S."/>
            <person name="Hansen M."/>
            <person name="Howarth C."/>
            <person name="Imamovic A."/>
            <person name="Ireland A."/>
            <person name="Larimer J."/>
            <person name="McCowan C."/>
            <person name="Murphy C."/>
            <person name="Pearson M."/>
            <person name="Poon T.W."/>
            <person name="Priest M."/>
            <person name="Roberts A."/>
            <person name="Saif S."/>
            <person name="Shea T."/>
            <person name="Sisk P."/>
            <person name="Sykes S."/>
            <person name="Wortman J."/>
            <person name="Nusbaum C."/>
            <person name="Birren B."/>
        </authorList>
    </citation>
    <scope>NUCLEOTIDE SEQUENCE [LARGE SCALE GENOMIC DNA]</scope>
    <source>
        <strain evidence="1 2">P1976</strain>
    </source>
</reference>
<dbReference type="EMBL" id="ANJA01000912">
    <property type="protein sequence ID" value="ETO81088.1"/>
    <property type="molecule type" value="Genomic_DNA"/>
</dbReference>
<evidence type="ECO:0000313" key="1">
    <source>
        <dbReference type="EMBL" id="ETO81088.1"/>
    </source>
</evidence>
<evidence type="ECO:0000313" key="2">
    <source>
        <dbReference type="Proteomes" id="UP000028582"/>
    </source>
</evidence>
<accession>A0A081AQC7</accession>
<proteinExistence type="predicted"/>
<comment type="caution">
    <text evidence="1">The sequence shown here is derived from an EMBL/GenBank/DDBJ whole genome shotgun (WGS) entry which is preliminary data.</text>
</comment>
<gene>
    <name evidence="1" type="ORF">F444_04544</name>
</gene>
<organism evidence="1 2">
    <name type="scientific">Phytophthora nicotianae P1976</name>
    <dbReference type="NCBI Taxonomy" id="1317066"/>
    <lineage>
        <taxon>Eukaryota</taxon>
        <taxon>Sar</taxon>
        <taxon>Stramenopiles</taxon>
        <taxon>Oomycota</taxon>
        <taxon>Peronosporomycetes</taxon>
        <taxon>Peronosporales</taxon>
        <taxon>Peronosporaceae</taxon>
        <taxon>Phytophthora</taxon>
    </lineage>
</organism>
<dbReference type="AlphaFoldDB" id="A0A081AQC7"/>
<name>A0A081AQC7_PHYNI</name>
<protein>
    <submittedName>
        <fullName evidence="1">Uncharacterized protein</fullName>
    </submittedName>
</protein>
<dbReference type="Proteomes" id="UP000028582">
    <property type="component" value="Unassembled WGS sequence"/>
</dbReference>
<sequence>MSLPTDFVEGGVDLYPTVCYFEIVPKGILLSIAVSSSAWDKLSWTRQPTALPLVMSGA</sequence>